<reference evidence="1" key="1">
    <citation type="submission" date="2020-03" db="EMBL/GenBank/DDBJ databases">
        <title>The deep terrestrial virosphere.</title>
        <authorList>
            <person name="Holmfeldt K."/>
            <person name="Nilsson E."/>
            <person name="Simone D."/>
            <person name="Lopez-Fernandez M."/>
            <person name="Wu X."/>
            <person name="de Brujin I."/>
            <person name="Lundin D."/>
            <person name="Andersson A."/>
            <person name="Bertilsson S."/>
            <person name="Dopson M."/>
        </authorList>
    </citation>
    <scope>NUCLEOTIDE SEQUENCE</scope>
    <source>
        <strain evidence="1">MM171B01436</strain>
    </source>
</reference>
<evidence type="ECO:0000313" key="1">
    <source>
        <dbReference type="EMBL" id="QJB02152.1"/>
    </source>
</evidence>
<dbReference type="EMBL" id="MT143762">
    <property type="protein sequence ID" value="QJB02152.1"/>
    <property type="molecule type" value="Genomic_DNA"/>
</dbReference>
<dbReference type="AlphaFoldDB" id="A0A6M3MBG7"/>
<gene>
    <name evidence="1" type="ORF">MM171B01436_0008</name>
</gene>
<organism evidence="1">
    <name type="scientific">viral metagenome</name>
    <dbReference type="NCBI Taxonomy" id="1070528"/>
    <lineage>
        <taxon>unclassified sequences</taxon>
        <taxon>metagenomes</taxon>
        <taxon>organismal metagenomes</taxon>
    </lineage>
</organism>
<name>A0A6M3MBG7_9ZZZZ</name>
<sequence>MFVILNGRSFEYHHHEEVVRDLVCKTAPHFPYQSADAIRENLKNILEVIVEGLNYEEEKERDKKRKQKIKRMIKRLSNFLEFSKYKKTQRSLMTSAYDLILALEGFGLLHGFGLTNSFGDHIVGNPERKSLMSFPTLRGGSH</sequence>
<protein>
    <submittedName>
        <fullName evidence="1">Uncharacterized protein</fullName>
    </submittedName>
</protein>
<proteinExistence type="predicted"/>
<accession>A0A6M3MBG7</accession>